<dbReference type="InterPro" id="IPR049790">
    <property type="entry name" value="Rv3655c/TadE"/>
</dbReference>
<keyword evidence="5" id="KW-1185">Reference proteome</keyword>
<evidence type="ECO:0000313" key="4">
    <source>
        <dbReference type="EMBL" id="MFD1719840.1"/>
    </source>
</evidence>
<evidence type="ECO:0000256" key="1">
    <source>
        <dbReference type="SAM" id="MobiDB-lite"/>
    </source>
</evidence>
<feature type="transmembrane region" description="Helical" evidence="2">
    <location>
        <begin position="49"/>
        <end position="71"/>
    </location>
</feature>
<gene>
    <name evidence="4" type="ORF">ACFSE6_18525</name>
</gene>
<keyword evidence="2" id="KW-1133">Transmembrane helix</keyword>
<keyword evidence="2" id="KW-0472">Membrane</keyword>
<reference evidence="5" key="1">
    <citation type="journal article" date="2019" name="Int. J. Syst. Evol. Microbiol.">
        <title>The Global Catalogue of Microorganisms (GCM) 10K type strain sequencing project: providing services to taxonomists for standard genome sequencing and annotation.</title>
        <authorList>
            <consortium name="The Broad Institute Genomics Platform"/>
            <consortium name="The Broad Institute Genome Sequencing Center for Infectious Disease"/>
            <person name="Wu L."/>
            <person name="Ma J."/>
        </authorList>
    </citation>
    <scope>NUCLEOTIDE SEQUENCE [LARGE SCALE GENOMIC DNA]</scope>
    <source>
        <strain evidence="5">JCM 17130</strain>
    </source>
</reference>
<dbReference type="NCBIfam" id="NF041390">
    <property type="entry name" value="TadE_Rv3655c"/>
    <property type="match status" value="1"/>
</dbReference>
<protein>
    <submittedName>
        <fullName evidence="4">TadE family type IV pilus minor pilin</fullName>
    </submittedName>
</protein>
<evidence type="ECO:0000313" key="5">
    <source>
        <dbReference type="Proteomes" id="UP001597277"/>
    </source>
</evidence>
<organism evidence="4 5">
    <name type="scientific">Georgenia deserti</name>
    <dbReference type="NCBI Taxonomy" id="2093781"/>
    <lineage>
        <taxon>Bacteria</taxon>
        <taxon>Bacillati</taxon>
        <taxon>Actinomycetota</taxon>
        <taxon>Actinomycetes</taxon>
        <taxon>Micrococcales</taxon>
        <taxon>Bogoriellaceae</taxon>
        <taxon>Georgenia</taxon>
    </lineage>
</organism>
<dbReference type="Pfam" id="PF07811">
    <property type="entry name" value="TadE"/>
    <property type="match status" value="1"/>
</dbReference>
<feature type="domain" description="TadE-like" evidence="3">
    <location>
        <begin position="43"/>
        <end position="85"/>
    </location>
</feature>
<dbReference type="InterPro" id="IPR012495">
    <property type="entry name" value="TadE-like_dom"/>
</dbReference>
<keyword evidence="2" id="KW-0812">Transmembrane</keyword>
<name>A0ABW4L991_9MICO</name>
<evidence type="ECO:0000259" key="3">
    <source>
        <dbReference type="Pfam" id="PF07811"/>
    </source>
</evidence>
<dbReference type="Proteomes" id="UP001597277">
    <property type="component" value="Unassembled WGS sequence"/>
</dbReference>
<comment type="caution">
    <text evidence="4">The sequence shown here is derived from an EMBL/GenBank/DDBJ whole genome shotgun (WGS) entry which is preliminary data.</text>
</comment>
<proteinExistence type="predicted"/>
<dbReference type="RefSeq" id="WP_388010935.1">
    <property type="nucleotide sequence ID" value="NZ_JBHUEE010000014.1"/>
</dbReference>
<accession>A0ABW4L991</accession>
<feature type="region of interest" description="Disordered" evidence="1">
    <location>
        <begin position="1"/>
        <end position="41"/>
    </location>
</feature>
<evidence type="ECO:0000256" key="2">
    <source>
        <dbReference type="SAM" id="Phobius"/>
    </source>
</evidence>
<dbReference type="EMBL" id="JBHUEE010000014">
    <property type="protein sequence ID" value="MFD1719840.1"/>
    <property type="molecule type" value="Genomic_DNA"/>
</dbReference>
<sequence length="151" mass="15447">MTGETGPPAGGQHRRPAGHRPAGPATASPWAMPRRWTGPRDRGGATAEFAVVLPAVAMMLVVVLVAGAAVLTQVRVADAARAGARAAALGESESEIAALAHRIAGPDAQIDLRMDGDLLLVEVSRRVPGPLQLADLEASAQARAMPEPGEA</sequence>